<feature type="domain" description="Glycosyl hydrolases family 22 (GH22)" evidence="11">
    <location>
        <begin position="89"/>
        <end position="107"/>
    </location>
</feature>
<keyword evidence="8" id="KW-0326">Glycosidase</keyword>
<dbReference type="PANTHER" id="PTHR11407:SF63">
    <property type="entry name" value="LYSOZYME C"/>
    <property type="match status" value="1"/>
</dbReference>
<dbReference type="InterPro" id="IPR019799">
    <property type="entry name" value="Glyco_hydro_22_CS"/>
</dbReference>
<dbReference type="InterPro" id="IPR023346">
    <property type="entry name" value="Lysozyme-like_dom_sf"/>
</dbReference>
<sequence length="141" mass="16077">MKLLILSILILATSNQVNAKIYTKCELARKLDGTFSRNKLPDWMCLVKHESSYNSRTKGTRNKNGSYDYGIFQINDKYWCKVGSAGGDCNIDCGKFLNDDITDDITCAKKIFNRHGFEAWYGWKNNCKGKSLDAYSVNECF</sequence>
<keyword evidence="5 10" id="KW-0732">Signal</keyword>
<evidence type="ECO:0000313" key="12">
    <source>
        <dbReference type="EMBL" id="CAG9798115.1"/>
    </source>
</evidence>
<dbReference type="FunFam" id="1.10.530.10:FF:000024">
    <property type="entry name" value="C-type lysozyme"/>
    <property type="match status" value="1"/>
</dbReference>
<feature type="signal peptide" evidence="10">
    <location>
        <begin position="1"/>
        <end position="19"/>
    </location>
</feature>
<reference evidence="12" key="2">
    <citation type="submission" date="2022-10" db="EMBL/GenBank/DDBJ databases">
        <authorList>
            <consortium name="ENA_rothamsted_submissions"/>
            <consortium name="culmorum"/>
            <person name="King R."/>
        </authorList>
    </citation>
    <scope>NUCLEOTIDE SEQUENCE</scope>
</reference>
<evidence type="ECO:0000256" key="7">
    <source>
        <dbReference type="ARBA" id="ARBA00023157"/>
    </source>
</evidence>
<dbReference type="Pfam" id="PF00062">
    <property type="entry name" value="Lys"/>
    <property type="match status" value="1"/>
</dbReference>
<evidence type="ECO:0000256" key="8">
    <source>
        <dbReference type="ARBA" id="ARBA00023295"/>
    </source>
</evidence>
<evidence type="ECO:0000256" key="2">
    <source>
        <dbReference type="ARBA" id="ARBA00012732"/>
    </source>
</evidence>
<reference evidence="12" key="1">
    <citation type="submission" date="2022-01" db="EMBL/GenBank/DDBJ databases">
        <authorList>
            <person name="King R."/>
        </authorList>
    </citation>
    <scope>NUCLEOTIDE SEQUENCE</scope>
</reference>
<keyword evidence="7" id="KW-1015">Disulfide bond</keyword>
<dbReference type="SUPFAM" id="SSF53955">
    <property type="entry name" value="Lysozyme-like"/>
    <property type="match status" value="1"/>
</dbReference>
<dbReference type="PROSITE" id="PS51348">
    <property type="entry name" value="GLYCOSYL_HYDROL_F22_2"/>
    <property type="match status" value="1"/>
</dbReference>
<dbReference type="GO" id="GO:0042742">
    <property type="term" value="P:defense response to bacterium"/>
    <property type="evidence" value="ECO:0007669"/>
    <property type="project" value="UniProtKB-KW"/>
</dbReference>
<keyword evidence="4" id="KW-0081">Bacteriolytic enzyme</keyword>
<comment type="similarity">
    <text evidence="9">Belongs to the glycosyl hydrolase 22 family.</text>
</comment>
<keyword evidence="13" id="KW-1185">Reference proteome</keyword>
<dbReference type="InterPro" id="IPR000974">
    <property type="entry name" value="Glyco_hydro_22_lys"/>
</dbReference>
<dbReference type="PRINTS" id="PR00137">
    <property type="entry name" value="LYSOZYME"/>
</dbReference>
<dbReference type="PROSITE" id="PS00128">
    <property type="entry name" value="GLYCOSYL_HYDROL_F22_1"/>
    <property type="match status" value="1"/>
</dbReference>
<dbReference type="SMART" id="SM00263">
    <property type="entry name" value="LYZ1"/>
    <property type="match status" value="1"/>
</dbReference>
<keyword evidence="6" id="KW-0378">Hydrolase</keyword>
<protein>
    <recommendedName>
        <fullName evidence="2">lysozyme</fullName>
        <ecNumber evidence="2">3.2.1.17</ecNumber>
    </recommendedName>
</protein>
<evidence type="ECO:0000256" key="9">
    <source>
        <dbReference type="RuleBase" id="RU004440"/>
    </source>
</evidence>
<dbReference type="Gene3D" id="1.10.530.10">
    <property type="match status" value="1"/>
</dbReference>
<dbReference type="EMBL" id="OU895877">
    <property type="protein sequence ID" value="CAG9798115.1"/>
    <property type="molecule type" value="Genomic_DNA"/>
</dbReference>
<evidence type="ECO:0000256" key="5">
    <source>
        <dbReference type="ARBA" id="ARBA00022729"/>
    </source>
</evidence>
<dbReference type="InterPro" id="IPR001916">
    <property type="entry name" value="Glyco_hydro_22"/>
</dbReference>
<dbReference type="OrthoDB" id="17373at2759"/>
<evidence type="ECO:0000256" key="6">
    <source>
        <dbReference type="ARBA" id="ARBA00022801"/>
    </source>
</evidence>
<evidence type="ECO:0000256" key="4">
    <source>
        <dbReference type="ARBA" id="ARBA00022638"/>
    </source>
</evidence>
<dbReference type="EC" id="3.2.1.17" evidence="2"/>
<dbReference type="AlphaFoldDB" id="A0A9N9RJ96"/>
<comment type="catalytic activity">
    <reaction evidence="1">
        <text>Hydrolysis of (1-&gt;4)-beta-linkages between N-acetylmuramic acid and N-acetyl-D-glucosamine residues in a peptidoglycan and between N-acetyl-D-glucosamine residues in chitodextrins.</text>
        <dbReference type="EC" id="3.2.1.17"/>
    </reaction>
</comment>
<evidence type="ECO:0000256" key="3">
    <source>
        <dbReference type="ARBA" id="ARBA00022529"/>
    </source>
</evidence>
<evidence type="ECO:0000256" key="10">
    <source>
        <dbReference type="SAM" id="SignalP"/>
    </source>
</evidence>
<dbReference type="PANTHER" id="PTHR11407">
    <property type="entry name" value="LYSOZYME C"/>
    <property type="match status" value="1"/>
</dbReference>
<evidence type="ECO:0000259" key="11">
    <source>
        <dbReference type="PROSITE" id="PS00128"/>
    </source>
</evidence>
<gene>
    <name evidence="12" type="ORF">CHIRRI_LOCUS1100</name>
</gene>
<evidence type="ECO:0000313" key="13">
    <source>
        <dbReference type="Proteomes" id="UP001153620"/>
    </source>
</evidence>
<proteinExistence type="inferred from homology"/>
<dbReference type="CDD" id="cd16899">
    <property type="entry name" value="LYZ_C_invert"/>
    <property type="match status" value="1"/>
</dbReference>
<feature type="chain" id="PRO_5040118735" description="lysozyme" evidence="10">
    <location>
        <begin position="20"/>
        <end position="141"/>
    </location>
</feature>
<accession>A0A9N9RJ96</accession>
<name>A0A9N9RJ96_9DIPT</name>
<evidence type="ECO:0000256" key="1">
    <source>
        <dbReference type="ARBA" id="ARBA00000632"/>
    </source>
</evidence>
<dbReference type="GO" id="GO:0003796">
    <property type="term" value="F:lysozyme activity"/>
    <property type="evidence" value="ECO:0007669"/>
    <property type="project" value="UniProtKB-EC"/>
</dbReference>
<dbReference type="GO" id="GO:0031640">
    <property type="term" value="P:killing of cells of another organism"/>
    <property type="evidence" value="ECO:0007669"/>
    <property type="project" value="UniProtKB-KW"/>
</dbReference>
<organism evidence="12 13">
    <name type="scientific">Chironomus riparius</name>
    <dbReference type="NCBI Taxonomy" id="315576"/>
    <lineage>
        <taxon>Eukaryota</taxon>
        <taxon>Metazoa</taxon>
        <taxon>Ecdysozoa</taxon>
        <taxon>Arthropoda</taxon>
        <taxon>Hexapoda</taxon>
        <taxon>Insecta</taxon>
        <taxon>Pterygota</taxon>
        <taxon>Neoptera</taxon>
        <taxon>Endopterygota</taxon>
        <taxon>Diptera</taxon>
        <taxon>Nematocera</taxon>
        <taxon>Chironomoidea</taxon>
        <taxon>Chironomidae</taxon>
        <taxon>Chironominae</taxon>
        <taxon>Chironomus</taxon>
    </lineage>
</organism>
<dbReference type="PRINTS" id="PR00135">
    <property type="entry name" value="LYZLACT"/>
</dbReference>
<keyword evidence="3" id="KW-0929">Antimicrobial</keyword>
<dbReference type="Proteomes" id="UP001153620">
    <property type="component" value="Chromosome 1"/>
</dbReference>